<organism evidence="3 4">
    <name type="scientific">Ophiobolus disseminans</name>
    <dbReference type="NCBI Taxonomy" id="1469910"/>
    <lineage>
        <taxon>Eukaryota</taxon>
        <taxon>Fungi</taxon>
        <taxon>Dikarya</taxon>
        <taxon>Ascomycota</taxon>
        <taxon>Pezizomycotina</taxon>
        <taxon>Dothideomycetes</taxon>
        <taxon>Pleosporomycetidae</taxon>
        <taxon>Pleosporales</taxon>
        <taxon>Pleosporineae</taxon>
        <taxon>Phaeosphaeriaceae</taxon>
        <taxon>Ophiobolus</taxon>
    </lineage>
</organism>
<dbReference type="OrthoDB" id="5420214at2759"/>
<evidence type="ECO:0000313" key="4">
    <source>
        <dbReference type="Proteomes" id="UP000799424"/>
    </source>
</evidence>
<keyword evidence="2" id="KW-0812">Transmembrane</keyword>
<protein>
    <submittedName>
        <fullName evidence="3">Uncharacterized protein</fullName>
    </submittedName>
</protein>
<evidence type="ECO:0000256" key="2">
    <source>
        <dbReference type="SAM" id="Phobius"/>
    </source>
</evidence>
<proteinExistence type="predicted"/>
<feature type="transmembrane region" description="Helical" evidence="2">
    <location>
        <begin position="162"/>
        <end position="191"/>
    </location>
</feature>
<evidence type="ECO:0000256" key="1">
    <source>
        <dbReference type="SAM" id="MobiDB-lite"/>
    </source>
</evidence>
<feature type="compositionally biased region" description="Basic and acidic residues" evidence="1">
    <location>
        <begin position="37"/>
        <end position="54"/>
    </location>
</feature>
<feature type="transmembrane region" description="Helical" evidence="2">
    <location>
        <begin position="235"/>
        <end position="263"/>
    </location>
</feature>
<keyword evidence="2" id="KW-1133">Transmembrane helix</keyword>
<accession>A0A6A7AAJ6</accession>
<dbReference type="Proteomes" id="UP000799424">
    <property type="component" value="Unassembled WGS sequence"/>
</dbReference>
<dbReference type="AlphaFoldDB" id="A0A6A7AAJ6"/>
<feature type="compositionally biased region" description="Low complexity" evidence="1">
    <location>
        <begin position="16"/>
        <end position="26"/>
    </location>
</feature>
<feature type="region of interest" description="Disordered" evidence="1">
    <location>
        <begin position="1"/>
        <end position="135"/>
    </location>
</feature>
<gene>
    <name evidence="3" type="ORF">CC86DRAFT_285002</name>
</gene>
<name>A0A6A7AAJ6_9PLEO</name>
<sequence length="303" mass="33737">MEPQHPTGPFSATYAHHSQQPHQQSQGITPDEYDYTYNEKDAYSRQQSRIDRGSKTSSNGRGHDSVISHPFSPKQSYPPSPSSSISSADGRRHHSIPEIQLSGPDNGGQNIKFPPRAHLDPEKQGYGSSQGHHSHRYSEANDAIYDQSEYHEKEPEEKAWQLLFYLSGPCALLSVAITFWTMIALLISLVLAPLKFCTTRPSLSSQLTTFLVPALNLQLHLVYSHNSSQDYSAPMLVVIHLFSPVIAFGVAIAAWTAAGFWFFSSILGDPGGHDGHNDGKESILGVRNWWERWLSRGLRNVDS</sequence>
<keyword evidence="4" id="KW-1185">Reference proteome</keyword>
<keyword evidence="2" id="KW-0472">Membrane</keyword>
<evidence type="ECO:0000313" key="3">
    <source>
        <dbReference type="EMBL" id="KAF2830173.1"/>
    </source>
</evidence>
<dbReference type="EMBL" id="MU006220">
    <property type="protein sequence ID" value="KAF2830173.1"/>
    <property type="molecule type" value="Genomic_DNA"/>
</dbReference>
<reference evidence="3" key="1">
    <citation type="journal article" date="2020" name="Stud. Mycol.">
        <title>101 Dothideomycetes genomes: a test case for predicting lifestyles and emergence of pathogens.</title>
        <authorList>
            <person name="Haridas S."/>
            <person name="Albert R."/>
            <person name="Binder M."/>
            <person name="Bloem J."/>
            <person name="Labutti K."/>
            <person name="Salamov A."/>
            <person name="Andreopoulos B."/>
            <person name="Baker S."/>
            <person name="Barry K."/>
            <person name="Bills G."/>
            <person name="Bluhm B."/>
            <person name="Cannon C."/>
            <person name="Castanera R."/>
            <person name="Culley D."/>
            <person name="Daum C."/>
            <person name="Ezra D."/>
            <person name="Gonzalez J."/>
            <person name="Henrissat B."/>
            <person name="Kuo A."/>
            <person name="Liang C."/>
            <person name="Lipzen A."/>
            <person name="Lutzoni F."/>
            <person name="Magnuson J."/>
            <person name="Mondo S."/>
            <person name="Nolan M."/>
            <person name="Ohm R."/>
            <person name="Pangilinan J."/>
            <person name="Park H.-J."/>
            <person name="Ramirez L."/>
            <person name="Alfaro M."/>
            <person name="Sun H."/>
            <person name="Tritt A."/>
            <person name="Yoshinaga Y."/>
            <person name="Zwiers L.-H."/>
            <person name="Turgeon B."/>
            <person name="Goodwin S."/>
            <person name="Spatafora J."/>
            <person name="Crous P."/>
            <person name="Grigoriev I."/>
        </authorList>
    </citation>
    <scope>NUCLEOTIDE SEQUENCE</scope>
    <source>
        <strain evidence="3">CBS 113818</strain>
    </source>
</reference>